<accession>A0ABD3NQU1</accession>
<name>A0ABD3NQU1_9STRA</name>
<reference evidence="1 2" key="1">
    <citation type="journal article" date="2020" name="G3 (Bethesda)">
        <title>Improved Reference Genome for Cyclotella cryptica CCMP332, a Model for Cell Wall Morphogenesis, Salinity Adaptation, and Lipid Production in Diatoms (Bacillariophyta).</title>
        <authorList>
            <person name="Roberts W.R."/>
            <person name="Downey K.M."/>
            <person name="Ruck E.C."/>
            <person name="Traller J.C."/>
            <person name="Alverson A.J."/>
        </authorList>
    </citation>
    <scope>NUCLEOTIDE SEQUENCE [LARGE SCALE GENOMIC DNA]</scope>
    <source>
        <strain evidence="1 2">CCMP332</strain>
    </source>
</reference>
<sequence>MGSEGVKGGIFSVDQVDNNGDEYVEGGVEGDHVLSGRVLGGSVDLVQFLRVNKEDLGNEPEQLLPSCNDSVKYCSIKVRTIVPDRHPTSSLVALSLCPQPALYKAVPGTRRPSEQRRSEVCRDQDQEATCSFCQVASLTARQGEFETHLNGHGAIGLVRIDFYWPSIAEQKAKPIFLFRGSLIGSRTSRDFRITCPSAQLTIITSILIGTARRKQATQQPLLS</sequence>
<gene>
    <name evidence="1" type="ORF">HJC23_003571</name>
</gene>
<protein>
    <submittedName>
        <fullName evidence="1">Uncharacterized protein</fullName>
    </submittedName>
</protein>
<keyword evidence="2" id="KW-1185">Reference proteome</keyword>
<dbReference type="Proteomes" id="UP001516023">
    <property type="component" value="Unassembled WGS sequence"/>
</dbReference>
<evidence type="ECO:0000313" key="2">
    <source>
        <dbReference type="Proteomes" id="UP001516023"/>
    </source>
</evidence>
<evidence type="ECO:0000313" key="1">
    <source>
        <dbReference type="EMBL" id="KAL3777798.1"/>
    </source>
</evidence>
<proteinExistence type="predicted"/>
<organism evidence="1 2">
    <name type="scientific">Cyclotella cryptica</name>
    <dbReference type="NCBI Taxonomy" id="29204"/>
    <lineage>
        <taxon>Eukaryota</taxon>
        <taxon>Sar</taxon>
        <taxon>Stramenopiles</taxon>
        <taxon>Ochrophyta</taxon>
        <taxon>Bacillariophyta</taxon>
        <taxon>Coscinodiscophyceae</taxon>
        <taxon>Thalassiosirophycidae</taxon>
        <taxon>Stephanodiscales</taxon>
        <taxon>Stephanodiscaceae</taxon>
        <taxon>Cyclotella</taxon>
    </lineage>
</organism>
<dbReference type="AlphaFoldDB" id="A0ABD3NQU1"/>
<comment type="caution">
    <text evidence="1">The sequence shown here is derived from an EMBL/GenBank/DDBJ whole genome shotgun (WGS) entry which is preliminary data.</text>
</comment>
<dbReference type="EMBL" id="JABMIG020000442">
    <property type="protein sequence ID" value="KAL3777798.1"/>
    <property type="molecule type" value="Genomic_DNA"/>
</dbReference>